<evidence type="ECO:0000256" key="4">
    <source>
        <dbReference type="ARBA" id="ARBA00043145"/>
    </source>
</evidence>
<comment type="subunit">
    <text evidence="5">Complex I is composed of 45 different subunits. This a component of the hydrophobic protein fraction. Interacts with BLOC1S1. Interacts with SLC2A4. Interacts with CLOCK. Interacts with RAB5IF.</text>
</comment>
<comment type="caution">
    <text evidence="7">The sequence shown here is derived from an EMBL/GenBank/DDBJ whole genome shotgun (WGS) entry which is preliminary data.</text>
</comment>
<proteinExistence type="inferred from homology"/>
<evidence type="ECO:0000259" key="6">
    <source>
        <dbReference type="Pfam" id="PF01370"/>
    </source>
</evidence>
<dbReference type="PANTHER" id="PTHR12126:SF11">
    <property type="entry name" value="NADH DEHYDROGENASE [UBIQUINONE] 1 ALPHA SUBCOMPLEX SUBUNIT 9, MITOCHONDRIAL"/>
    <property type="match status" value="1"/>
</dbReference>
<evidence type="ECO:0000256" key="3">
    <source>
        <dbReference type="ARBA" id="ARBA00042000"/>
    </source>
</evidence>
<feature type="domain" description="NAD-dependent epimerase/dehydratase" evidence="6">
    <location>
        <begin position="4"/>
        <end position="80"/>
    </location>
</feature>
<evidence type="ECO:0000256" key="2">
    <source>
        <dbReference type="ARBA" id="ARBA00040720"/>
    </source>
</evidence>
<dbReference type="GO" id="GO:0044877">
    <property type="term" value="F:protein-containing complex binding"/>
    <property type="evidence" value="ECO:0007669"/>
    <property type="project" value="TreeGrafter"/>
</dbReference>
<dbReference type="InterPro" id="IPR051207">
    <property type="entry name" value="ComplexI_NDUFA9_subunit"/>
</dbReference>
<comment type="similarity">
    <text evidence="1">Belongs to the complex I NDUFA9 subunit family.</text>
</comment>
<gene>
    <name evidence="7" type="ORF">FNK824_LOCUS18510</name>
    <name evidence="8" type="ORF">OTI717_LOCUS30260</name>
</gene>
<organism evidence="7 9">
    <name type="scientific">Rotaria sordida</name>
    <dbReference type="NCBI Taxonomy" id="392033"/>
    <lineage>
        <taxon>Eukaryota</taxon>
        <taxon>Metazoa</taxon>
        <taxon>Spiralia</taxon>
        <taxon>Gnathifera</taxon>
        <taxon>Rotifera</taxon>
        <taxon>Eurotatoria</taxon>
        <taxon>Bdelloidea</taxon>
        <taxon>Philodinida</taxon>
        <taxon>Philodinidae</taxon>
        <taxon>Rotaria</taxon>
    </lineage>
</organism>
<dbReference type="AlphaFoldDB" id="A0A819F4M8"/>
<evidence type="ECO:0000256" key="5">
    <source>
        <dbReference type="ARBA" id="ARBA00046455"/>
    </source>
</evidence>
<protein>
    <recommendedName>
        <fullName evidence="2">NADH dehydrogenase [ubiquinone] 1 alpha subcomplex subunit 9, mitochondrial</fullName>
    </recommendedName>
    <alternativeName>
        <fullName evidence="4">Complex I-39kD</fullName>
    </alternativeName>
    <alternativeName>
        <fullName evidence="3">NADH-ubiquinone oxidoreductase 39 kDa subunit</fullName>
    </alternativeName>
</protein>
<dbReference type="InterPro" id="IPR001509">
    <property type="entry name" value="Epimerase_deHydtase"/>
</dbReference>
<dbReference type="Pfam" id="PF01370">
    <property type="entry name" value="Epimerase"/>
    <property type="match status" value="1"/>
</dbReference>
<dbReference type="Proteomes" id="UP000663823">
    <property type="component" value="Unassembled WGS sequence"/>
</dbReference>
<reference evidence="7" key="1">
    <citation type="submission" date="2021-02" db="EMBL/GenBank/DDBJ databases">
        <authorList>
            <person name="Nowell W R."/>
        </authorList>
    </citation>
    <scope>NUCLEOTIDE SEQUENCE</scope>
</reference>
<name>A0A819F4M8_9BILA</name>
<dbReference type="SUPFAM" id="SSF51735">
    <property type="entry name" value="NAD(P)-binding Rossmann-fold domains"/>
    <property type="match status" value="1"/>
</dbReference>
<dbReference type="EMBL" id="CAJOAX010008025">
    <property type="protein sequence ID" value="CAF4023925.1"/>
    <property type="molecule type" value="Genomic_DNA"/>
</dbReference>
<evidence type="ECO:0000256" key="1">
    <source>
        <dbReference type="ARBA" id="ARBA00038501"/>
    </source>
</evidence>
<evidence type="ECO:0000313" key="7">
    <source>
        <dbReference type="EMBL" id="CAF3861748.1"/>
    </source>
</evidence>
<dbReference type="EMBL" id="CAJOBE010003101">
    <property type="protein sequence ID" value="CAF3861748.1"/>
    <property type="molecule type" value="Genomic_DNA"/>
</dbReference>
<dbReference type="Gene3D" id="3.40.50.720">
    <property type="entry name" value="NAD(P)-binding Rossmann-like Domain"/>
    <property type="match status" value="1"/>
</dbReference>
<evidence type="ECO:0000313" key="9">
    <source>
        <dbReference type="Proteomes" id="UP000663874"/>
    </source>
</evidence>
<accession>A0A819F4M8</accession>
<dbReference type="Proteomes" id="UP000663874">
    <property type="component" value="Unassembled WGS sequence"/>
</dbReference>
<dbReference type="InterPro" id="IPR036291">
    <property type="entry name" value="NAD(P)-bd_dom_sf"/>
</dbReference>
<sequence length="180" mass="20146">MAKILVTGGTGVLGRAVSKLFLSNQTNFIIGSRHRKAKDSTNDNLASDLNQTWIYMDLTKTEAINKSMNNNIDTILHLASMPQETLNVQPIQVEAVAMELDKIIKGSPLNTTYDIGGRKIYNMDEIVDSLLKVRHEKKLVLKIPIMGKIMKGLAKGYSTCDNISLISNTWEEYLSNKYLK</sequence>
<evidence type="ECO:0000313" key="8">
    <source>
        <dbReference type="EMBL" id="CAF4023925.1"/>
    </source>
</evidence>
<dbReference type="PANTHER" id="PTHR12126">
    <property type="entry name" value="NADH-UBIQUINONE OXIDOREDUCTASE 39 KDA SUBUNIT-RELATED"/>
    <property type="match status" value="1"/>
</dbReference>